<comment type="similarity">
    <text evidence="1 5">Belongs to the AB hydrolase superfamily. Lipase family.</text>
</comment>
<dbReference type="SUPFAM" id="SSF53474">
    <property type="entry name" value="alpha/beta-Hydrolases"/>
    <property type="match status" value="1"/>
</dbReference>
<dbReference type="PANTHER" id="PTHR31828">
    <property type="entry name" value="PHOSPHOLIPASE A1-IIGAMMA"/>
    <property type="match status" value="1"/>
</dbReference>
<evidence type="ECO:0000256" key="4">
    <source>
        <dbReference type="ARBA" id="ARBA00023098"/>
    </source>
</evidence>
<evidence type="ECO:0000256" key="3">
    <source>
        <dbReference type="ARBA" id="ARBA00022963"/>
    </source>
</evidence>
<dbReference type="EMBL" id="JAWXYG010000011">
    <property type="protein sequence ID" value="KAK4259648.1"/>
    <property type="molecule type" value="Genomic_DNA"/>
</dbReference>
<evidence type="ECO:0000256" key="2">
    <source>
        <dbReference type="ARBA" id="ARBA00022801"/>
    </source>
</evidence>
<organism evidence="7 8">
    <name type="scientific">Acacia crassicarpa</name>
    <name type="common">northern wattle</name>
    <dbReference type="NCBI Taxonomy" id="499986"/>
    <lineage>
        <taxon>Eukaryota</taxon>
        <taxon>Viridiplantae</taxon>
        <taxon>Streptophyta</taxon>
        <taxon>Embryophyta</taxon>
        <taxon>Tracheophyta</taxon>
        <taxon>Spermatophyta</taxon>
        <taxon>Magnoliopsida</taxon>
        <taxon>eudicotyledons</taxon>
        <taxon>Gunneridae</taxon>
        <taxon>Pentapetalae</taxon>
        <taxon>rosids</taxon>
        <taxon>fabids</taxon>
        <taxon>Fabales</taxon>
        <taxon>Fabaceae</taxon>
        <taxon>Caesalpinioideae</taxon>
        <taxon>mimosoid clade</taxon>
        <taxon>Acacieae</taxon>
        <taxon>Acacia</taxon>
    </lineage>
</organism>
<evidence type="ECO:0000259" key="6">
    <source>
        <dbReference type="Pfam" id="PF01764"/>
    </source>
</evidence>
<evidence type="ECO:0000313" key="7">
    <source>
        <dbReference type="EMBL" id="KAK4259648.1"/>
    </source>
</evidence>
<dbReference type="GO" id="GO:0008970">
    <property type="term" value="F:phospholipase A1 activity"/>
    <property type="evidence" value="ECO:0007669"/>
    <property type="project" value="UniProtKB-UniRule"/>
</dbReference>
<dbReference type="InterPro" id="IPR029058">
    <property type="entry name" value="AB_hydrolase_fold"/>
</dbReference>
<dbReference type="CDD" id="cd00519">
    <property type="entry name" value="Lipase_3"/>
    <property type="match status" value="1"/>
</dbReference>
<accession>A0AAE1J087</accession>
<proteinExistence type="inferred from homology"/>
<dbReference type="EC" id="3.1.1.-" evidence="5"/>
<evidence type="ECO:0000256" key="5">
    <source>
        <dbReference type="RuleBase" id="RU367093"/>
    </source>
</evidence>
<dbReference type="FunFam" id="3.40.50.1820:FF:000065">
    <property type="entry name" value="Phospholipase A1-II 3"/>
    <property type="match status" value="1"/>
</dbReference>
<dbReference type="GO" id="GO:0005737">
    <property type="term" value="C:cytoplasm"/>
    <property type="evidence" value="ECO:0007669"/>
    <property type="project" value="UniProtKB-ARBA"/>
</dbReference>
<keyword evidence="2 5" id="KW-0378">Hydrolase</keyword>
<dbReference type="Pfam" id="PF01764">
    <property type="entry name" value="Lipase_3"/>
    <property type="match status" value="1"/>
</dbReference>
<sequence length="404" mass="45393">MNDNNIAQRWRVLCGQDHWEGLLDPLDIDLRKYLIHYGQMTQATYDTFISDTNSKFAGASKYAKKNLFKRVGLENGNPFKYSVTKYVYATSQIAVPDGFLIKPLPEDCWSKESNWIGYVAVATDEGKAVLGRRDIVVAWRGTIKTLEWVNNFQFLLVPAPKIFGSKGLGLGLVDPKVHLGWYSMYTSSNAHSQFNTTSARDQVLSEIRRLVDLYKDEEISITVVGHSLGGALATLNAVDIAQNGYNKPTLIPEKSCPVVAFLYASPRVGEIIFKNAFNDLKDLRALRVEEILDIVPKVPPMPPFLEVGDELKMNTQNSPYLKSPGNIATWHNLECYLHGLAGTHGVLGDFELVMNRDISLVNKSADALKDKYLIPASWWVEKNKGMVQKEDGSWELMDHEEDAF</sequence>
<keyword evidence="3 5" id="KW-0442">Lipid degradation</keyword>
<dbReference type="InterPro" id="IPR033556">
    <property type="entry name" value="PLA"/>
</dbReference>
<feature type="domain" description="Fungal lipase-type" evidence="6">
    <location>
        <begin position="136"/>
        <end position="301"/>
    </location>
</feature>
<dbReference type="AlphaFoldDB" id="A0AAE1J087"/>
<gene>
    <name evidence="7" type="ORF">QN277_005958</name>
</gene>
<comment type="caution">
    <text evidence="7">The sequence shown here is derived from an EMBL/GenBank/DDBJ whole genome shotgun (WGS) entry which is preliminary data.</text>
</comment>
<dbReference type="Proteomes" id="UP001293593">
    <property type="component" value="Unassembled WGS sequence"/>
</dbReference>
<keyword evidence="4 5" id="KW-0443">Lipid metabolism</keyword>
<dbReference type="InterPro" id="IPR002921">
    <property type="entry name" value="Fungal_lipase-type"/>
</dbReference>
<name>A0AAE1J087_9FABA</name>
<keyword evidence="8" id="KW-1185">Reference proteome</keyword>
<reference evidence="7" key="1">
    <citation type="submission" date="2023-10" db="EMBL/GenBank/DDBJ databases">
        <title>Chromosome-level genome of the transformable northern wattle, Acacia crassicarpa.</title>
        <authorList>
            <person name="Massaro I."/>
            <person name="Sinha N.R."/>
            <person name="Poethig S."/>
            <person name="Leichty A.R."/>
        </authorList>
    </citation>
    <scope>NUCLEOTIDE SEQUENCE</scope>
    <source>
        <strain evidence="7">Acra3RX</strain>
        <tissue evidence="7">Leaf</tissue>
    </source>
</reference>
<comment type="function">
    <text evidence="5">Acylhydrolase that catalyzes the hydrolysis of phospholipids at the sn-1 position.</text>
</comment>
<protein>
    <recommendedName>
        <fullName evidence="5">Phospholipase A1</fullName>
        <ecNumber evidence="5">3.1.1.-</ecNumber>
    </recommendedName>
</protein>
<evidence type="ECO:0000256" key="1">
    <source>
        <dbReference type="ARBA" id="ARBA00010701"/>
    </source>
</evidence>
<dbReference type="GO" id="GO:0016042">
    <property type="term" value="P:lipid catabolic process"/>
    <property type="evidence" value="ECO:0007669"/>
    <property type="project" value="UniProtKB-UniRule"/>
</dbReference>
<evidence type="ECO:0000313" key="8">
    <source>
        <dbReference type="Proteomes" id="UP001293593"/>
    </source>
</evidence>
<dbReference type="Gene3D" id="3.40.50.1820">
    <property type="entry name" value="alpha/beta hydrolase"/>
    <property type="match status" value="1"/>
</dbReference>
<dbReference type="PANTHER" id="PTHR31828:SF49">
    <property type="entry name" value="PHOSPHOLIPASE A1"/>
    <property type="match status" value="1"/>
</dbReference>